<dbReference type="PANTHER" id="PTHR10900:SF77">
    <property type="entry name" value="FI19380P1"/>
    <property type="match status" value="1"/>
</dbReference>
<dbReference type="Gene3D" id="2.30.180.10">
    <property type="entry name" value="FAS1 domain"/>
    <property type="match status" value="1"/>
</dbReference>
<dbReference type="InterPro" id="IPR036378">
    <property type="entry name" value="FAS1_dom_sf"/>
</dbReference>
<name>A0A5D3YQA6_9BACT</name>
<dbReference type="InterPro" id="IPR000782">
    <property type="entry name" value="FAS1_domain"/>
</dbReference>
<keyword evidence="1" id="KW-0732">Signal</keyword>
<evidence type="ECO:0000313" key="4">
    <source>
        <dbReference type="Proteomes" id="UP000324595"/>
    </source>
</evidence>
<dbReference type="SUPFAM" id="SSF82153">
    <property type="entry name" value="FAS1 domain"/>
    <property type="match status" value="1"/>
</dbReference>
<feature type="domain" description="FAS1" evidence="2">
    <location>
        <begin position="27"/>
        <end position="150"/>
    </location>
</feature>
<dbReference type="OrthoDB" id="9800666at2"/>
<dbReference type="FunFam" id="2.30.180.10:FF:000032">
    <property type="entry name" value="Fasciclin domain-containing protein, putative"/>
    <property type="match status" value="1"/>
</dbReference>
<dbReference type="PANTHER" id="PTHR10900">
    <property type="entry name" value="PERIOSTIN-RELATED"/>
    <property type="match status" value="1"/>
</dbReference>
<organism evidence="3 4">
    <name type="scientific">Fodinibius salinus</name>
    <dbReference type="NCBI Taxonomy" id="860790"/>
    <lineage>
        <taxon>Bacteria</taxon>
        <taxon>Pseudomonadati</taxon>
        <taxon>Balneolota</taxon>
        <taxon>Balneolia</taxon>
        <taxon>Balneolales</taxon>
        <taxon>Balneolaceae</taxon>
        <taxon>Fodinibius</taxon>
    </lineage>
</organism>
<accession>A0A5D3YQA6</accession>
<dbReference type="SMART" id="SM00554">
    <property type="entry name" value="FAS1"/>
    <property type="match status" value="1"/>
</dbReference>
<sequence>MITAMSRNTIRLLFCTAFLCSVHTGNAQTVVEKMKSQKQLSHFVQAVEGTELDERLNKKGPFTLFAPSNKAFDALSGSEQYRSQLLLNHVFTGMATERSLKAMDNVTFLSGKTVSIAEQKNEQLSVGSYTLVKTNIMADNGVIHIISGVLQ</sequence>
<evidence type="ECO:0000256" key="1">
    <source>
        <dbReference type="SAM" id="SignalP"/>
    </source>
</evidence>
<dbReference type="InterPro" id="IPR050904">
    <property type="entry name" value="Adhesion/Biosynth-related"/>
</dbReference>
<proteinExistence type="predicted"/>
<dbReference type="AlphaFoldDB" id="A0A5D3YQA6"/>
<feature type="chain" id="PRO_5022823691" evidence="1">
    <location>
        <begin position="28"/>
        <end position="151"/>
    </location>
</feature>
<feature type="signal peptide" evidence="1">
    <location>
        <begin position="1"/>
        <end position="27"/>
    </location>
</feature>
<gene>
    <name evidence="3" type="ORF">LX73_0525</name>
</gene>
<dbReference type="Proteomes" id="UP000324595">
    <property type="component" value="Unassembled WGS sequence"/>
</dbReference>
<dbReference type="EMBL" id="VNHY01000001">
    <property type="protein sequence ID" value="TYP95229.1"/>
    <property type="molecule type" value="Genomic_DNA"/>
</dbReference>
<keyword evidence="4" id="KW-1185">Reference proteome</keyword>
<dbReference type="RefSeq" id="WP_148897906.1">
    <property type="nucleotide sequence ID" value="NZ_VNHY01000001.1"/>
</dbReference>
<evidence type="ECO:0000313" key="3">
    <source>
        <dbReference type="EMBL" id="TYP95229.1"/>
    </source>
</evidence>
<dbReference type="PROSITE" id="PS50213">
    <property type="entry name" value="FAS1"/>
    <property type="match status" value="1"/>
</dbReference>
<protein>
    <submittedName>
        <fullName evidence="3">Uncaracterized surface protein containing fasciclin (FAS1) repeats</fullName>
    </submittedName>
</protein>
<dbReference type="Pfam" id="PF02469">
    <property type="entry name" value="Fasciclin"/>
    <property type="match status" value="1"/>
</dbReference>
<dbReference type="GO" id="GO:0005615">
    <property type="term" value="C:extracellular space"/>
    <property type="evidence" value="ECO:0007669"/>
    <property type="project" value="TreeGrafter"/>
</dbReference>
<reference evidence="3 4" key="1">
    <citation type="submission" date="2019-07" db="EMBL/GenBank/DDBJ databases">
        <title>Genomic Encyclopedia of Archaeal and Bacterial Type Strains, Phase II (KMG-II): from individual species to whole genera.</title>
        <authorList>
            <person name="Goeker M."/>
        </authorList>
    </citation>
    <scope>NUCLEOTIDE SEQUENCE [LARGE SCALE GENOMIC DNA]</scope>
    <source>
        <strain evidence="3 4">DSM 21935</strain>
    </source>
</reference>
<evidence type="ECO:0000259" key="2">
    <source>
        <dbReference type="PROSITE" id="PS50213"/>
    </source>
</evidence>
<comment type="caution">
    <text evidence="3">The sequence shown here is derived from an EMBL/GenBank/DDBJ whole genome shotgun (WGS) entry which is preliminary data.</text>
</comment>